<dbReference type="Pfam" id="PF03553">
    <property type="entry name" value="Na_H_antiporter"/>
    <property type="match status" value="1"/>
</dbReference>
<proteinExistence type="predicted"/>
<feature type="transmembrane region" description="Helical" evidence="6">
    <location>
        <begin position="280"/>
        <end position="298"/>
    </location>
</feature>
<organism evidence="8">
    <name type="scientific">marine sediment metagenome</name>
    <dbReference type="NCBI Taxonomy" id="412755"/>
    <lineage>
        <taxon>unclassified sequences</taxon>
        <taxon>metagenomes</taxon>
        <taxon>ecological metagenomes</taxon>
    </lineage>
</organism>
<feature type="transmembrane region" description="Helical" evidence="6">
    <location>
        <begin position="350"/>
        <end position="369"/>
    </location>
</feature>
<dbReference type="AlphaFoldDB" id="A0A0F9UGS3"/>
<accession>A0A0F9UGS3</accession>
<sequence>MNYGWLALIPPLLAILLAFLTREPVFSLAMACLAGVLLMGQGAGGFPELLVKTLGDRDFMWVCLIEICIGILVAFYQRCGAVNMFSQKVKSITKTRKQTQFLGWMLGMFIFFSDYFSPLFVGPVMRKLTDRHKISREKLAYICDSTSAPVSVLVPITGWAVYISGLLAGTAYVASKEEAMSLFIKSIPFNFYAILSVIMVGLITLKLFPEFGPMRKAERRAMETGQVLRPGAVSMMSSELINLPVSEKGRPNIWLNFFTPVLIVIVFNMGSFILTGQARVLNSFMLAAAALGAIMLFQRVDNLGGLMKSMLAGIKGVIPAVLILAFAFAINSVSREMGTAQYVISLTEGWFNPGLLPFLVFMLSAFISFATGTSWGTYAIIIPIAVPLAFEFSQGQVTPLVLGTIAATAGGGVFGDHCSPLSDTTVLSSLGSACDHMDHVRTQIPYALVVAFVACIIYLIIGML</sequence>
<dbReference type="PANTHER" id="PTHR43478">
    <property type="entry name" value="NA+/H+ ANTIPORTER-RELATED"/>
    <property type="match status" value="1"/>
</dbReference>
<feature type="transmembrane region" description="Helical" evidence="6">
    <location>
        <begin position="101"/>
        <end position="121"/>
    </location>
</feature>
<evidence type="ECO:0000256" key="5">
    <source>
        <dbReference type="ARBA" id="ARBA00023136"/>
    </source>
</evidence>
<gene>
    <name evidence="8" type="ORF">LCGC14_0531940</name>
</gene>
<dbReference type="PANTHER" id="PTHR43478:SF1">
    <property type="entry name" value="NA+_H+ ANTIPORTER NHAC-LIKE C-TERMINAL DOMAIN-CONTAINING PROTEIN"/>
    <property type="match status" value="1"/>
</dbReference>
<evidence type="ECO:0000256" key="2">
    <source>
        <dbReference type="ARBA" id="ARBA00022475"/>
    </source>
</evidence>
<protein>
    <recommendedName>
        <fullName evidence="7">Na+/H+ antiporter NhaC-like C-terminal domain-containing protein</fullName>
    </recommendedName>
</protein>
<dbReference type="GO" id="GO:0005886">
    <property type="term" value="C:plasma membrane"/>
    <property type="evidence" value="ECO:0007669"/>
    <property type="project" value="UniProtKB-SubCell"/>
</dbReference>
<name>A0A0F9UGS3_9ZZZZ</name>
<feature type="transmembrane region" description="Helical" evidence="6">
    <location>
        <begin position="310"/>
        <end position="330"/>
    </location>
</feature>
<feature type="transmembrane region" description="Helical" evidence="6">
    <location>
        <begin position="187"/>
        <end position="208"/>
    </location>
</feature>
<evidence type="ECO:0000256" key="4">
    <source>
        <dbReference type="ARBA" id="ARBA00022989"/>
    </source>
</evidence>
<dbReference type="InterPro" id="IPR018461">
    <property type="entry name" value="Na/H_Antiport_NhaC-like_C"/>
</dbReference>
<keyword evidence="2" id="KW-1003">Cell membrane</keyword>
<evidence type="ECO:0000256" key="1">
    <source>
        <dbReference type="ARBA" id="ARBA00004651"/>
    </source>
</evidence>
<keyword evidence="3 6" id="KW-0812">Transmembrane</keyword>
<dbReference type="EMBL" id="LAZR01000696">
    <property type="protein sequence ID" value="KKN60436.1"/>
    <property type="molecule type" value="Genomic_DNA"/>
</dbReference>
<feature type="transmembrane region" description="Helical" evidence="6">
    <location>
        <begin position="59"/>
        <end position="80"/>
    </location>
</feature>
<reference evidence="8" key="1">
    <citation type="journal article" date="2015" name="Nature">
        <title>Complex archaea that bridge the gap between prokaryotes and eukaryotes.</title>
        <authorList>
            <person name="Spang A."/>
            <person name="Saw J.H."/>
            <person name="Jorgensen S.L."/>
            <person name="Zaremba-Niedzwiedzka K."/>
            <person name="Martijn J."/>
            <person name="Lind A.E."/>
            <person name="van Eijk R."/>
            <person name="Schleper C."/>
            <person name="Guy L."/>
            <person name="Ettema T.J."/>
        </authorList>
    </citation>
    <scope>NUCLEOTIDE SEQUENCE</scope>
</reference>
<comment type="subcellular location">
    <subcellularLocation>
        <location evidence="1">Cell membrane</location>
        <topology evidence="1">Multi-pass membrane protein</topology>
    </subcellularLocation>
</comment>
<comment type="caution">
    <text evidence="8">The sequence shown here is derived from an EMBL/GenBank/DDBJ whole genome shotgun (WGS) entry which is preliminary data.</text>
</comment>
<feature type="domain" description="Na+/H+ antiporter NhaC-like C-terminal" evidence="7">
    <location>
        <begin position="152"/>
        <end position="463"/>
    </location>
</feature>
<evidence type="ECO:0000313" key="8">
    <source>
        <dbReference type="EMBL" id="KKN60436.1"/>
    </source>
</evidence>
<evidence type="ECO:0000256" key="6">
    <source>
        <dbReference type="SAM" id="Phobius"/>
    </source>
</evidence>
<keyword evidence="4 6" id="KW-1133">Transmembrane helix</keyword>
<feature type="transmembrane region" description="Helical" evidence="6">
    <location>
        <begin position="253"/>
        <end position="273"/>
    </location>
</feature>
<evidence type="ECO:0000259" key="7">
    <source>
        <dbReference type="Pfam" id="PF03553"/>
    </source>
</evidence>
<evidence type="ECO:0000256" key="3">
    <source>
        <dbReference type="ARBA" id="ARBA00022692"/>
    </source>
</evidence>
<feature type="transmembrane region" description="Helical" evidence="6">
    <location>
        <begin position="156"/>
        <end position="175"/>
    </location>
</feature>
<feature type="transmembrane region" description="Helical" evidence="6">
    <location>
        <begin position="12"/>
        <end position="39"/>
    </location>
</feature>
<feature type="transmembrane region" description="Helical" evidence="6">
    <location>
        <begin position="444"/>
        <end position="461"/>
    </location>
</feature>
<keyword evidence="5 6" id="KW-0472">Membrane</keyword>